<dbReference type="EMBL" id="JARPUR010000006">
    <property type="protein sequence ID" value="KAK4874255.1"/>
    <property type="molecule type" value="Genomic_DNA"/>
</dbReference>
<comment type="caution">
    <text evidence="4">The sequence shown here is derived from an EMBL/GenBank/DDBJ whole genome shotgun (WGS) entry which is preliminary data.</text>
</comment>
<dbReference type="FunFam" id="3.40.50.720:FF:000047">
    <property type="entry name" value="NADP-dependent L-serine/L-allo-threonine dehydrogenase"/>
    <property type="match status" value="1"/>
</dbReference>
<dbReference type="InterPro" id="IPR020904">
    <property type="entry name" value="Sc_DH/Rdtase_CS"/>
</dbReference>
<comment type="similarity">
    <text evidence="1 3">Belongs to the short-chain dehydrogenases/reductases (SDR) family.</text>
</comment>
<dbReference type="Pfam" id="PF00106">
    <property type="entry name" value="adh_short"/>
    <property type="match status" value="1"/>
</dbReference>
<dbReference type="PANTHER" id="PTHR43115:SF4">
    <property type="entry name" value="DEHYDROGENASE_REDUCTASE SDR FAMILY MEMBER 11"/>
    <property type="match status" value="1"/>
</dbReference>
<sequence length="259" mass="28026">MIGSLDKWKGKVAVVTGASSGIGAATSQKLVEAGIHVVGLARRKEKIDDLAKLLTGKPGKLYSIKADITQEDDILKAFQWIKDNLGAVHILINNAGISRLTTLVDGNAQMWRDVFNTNVLGLCIATREACRNMKENNVNGHIVHVNSFLGHRVILFPNLNVYPASKFAVTALTETLRQELNLIGSKIKISSISPAGVDSEFSQAKQIASGLSPSDASIGSREGIYLKSEDVADAILYVLSTPPFVQIHELMLHSVNTHF</sequence>
<dbReference type="InterPro" id="IPR036291">
    <property type="entry name" value="NAD(P)-bd_dom_sf"/>
</dbReference>
<evidence type="ECO:0000256" key="1">
    <source>
        <dbReference type="ARBA" id="ARBA00006484"/>
    </source>
</evidence>
<dbReference type="PROSITE" id="PS00061">
    <property type="entry name" value="ADH_SHORT"/>
    <property type="match status" value="1"/>
</dbReference>
<evidence type="ECO:0000313" key="4">
    <source>
        <dbReference type="EMBL" id="KAK4874255.1"/>
    </source>
</evidence>
<keyword evidence="2" id="KW-0560">Oxidoreductase</keyword>
<dbReference type="AlphaFoldDB" id="A0AAN7NWI3"/>
<organism evidence="4 5">
    <name type="scientific">Aquatica leii</name>
    <dbReference type="NCBI Taxonomy" id="1421715"/>
    <lineage>
        <taxon>Eukaryota</taxon>
        <taxon>Metazoa</taxon>
        <taxon>Ecdysozoa</taxon>
        <taxon>Arthropoda</taxon>
        <taxon>Hexapoda</taxon>
        <taxon>Insecta</taxon>
        <taxon>Pterygota</taxon>
        <taxon>Neoptera</taxon>
        <taxon>Endopterygota</taxon>
        <taxon>Coleoptera</taxon>
        <taxon>Polyphaga</taxon>
        <taxon>Elateriformia</taxon>
        <taxon>Elateroidea</taxon>
        <taxon>Lampyridae</taxon>
        <taxon>Luciolinae</taxon>
        <taxon>Aquatica</taxon>
    </lineage>
</organism>
<dbReference type="SUPFAM" id="SSF51735">
    <property type="entry name" value="NAD(P)-binding Rossmann-fold domains"/>
    <property type="match status" value="1"/>
</dbReference>
<reference evidence="5" key="1">
    <citation type="submission" date="2023-01" db="EMBL/GenBank/DDBJ databases">
        <title>Key to firefly adult light organ development and bioluminescence: homeobox transcription factors regulate luciferase expression and transportation to peroxisome.</title>
        <authorList>
            <person name="Fu X."/>
        </authorList>
    </citation>
    <scope>NUCLEOTIDE SEQUENCE [LARGE SCALE GENOMIC DNA]</scope>
</reference>
<name>A0AAN7NWI3_9COLE</name>
<dbReference type="GO" id="GO:0016616">
    <property type="term" value="F:oxidoreductase activity, acting on the CH-OH group of donors, NAD or NADP as acceptor"/>
    <property type="evidence" value="ECO:0007669"/>
    <property type="project" value="UniProtKB-ARBA"/>
</dbReference>
<dbReference type="PANTHER" id="PTHR43115">
    <property type="entry name" value="DEHYDROGENASE/REDUCTASE SDR FAMILY MEMBER 11"/>
    <property type="match status" value="1"/>
</dbReference>
<evidence type="ECO:0008006" key="6">
    <source>
        <dbReference type="Google" id="ProtNLM"/>
    </source>
</evidence>
<dbReference type="PRINTS" id="PR00081">
    <property type="entry name" value="GDHRDH"/>
</dbReference>
<dbReference type="PRINTS" id="PR00080">
    <property type="entry name" value="SDRFAMILY"/>
</dbReference>
<evidence type="ECO:0000313" key="5">
    <source>
        <dbReference type="Proteomes" id="UP001353858"/>
    </source>
</evidence>
<protein>
    <recommendedName>
        <fullName evidence="6">Dehydrogenase/reductase SDR family member 11</fullName>
    </recommendedName>
</protein>
<dbReference type="Gene3D" id="3.40.50.720">
    <property type="entry name" value="NAD(P)-binding Rossmann-like Domain"/>
    <property type="match status" value="1"/>
</dbReference>
<proteinExistence type="inferred from homology"/>
<dbReference type="InterPro" id="IPR002347">
    <property type="entry name" value="SDR_fam"/>
</dbReference>
<dbReference type="Proteomes" id="UP001353858">
    <property type="component" value="Unassembled WGS sequence"/>
</dbReference>
<keyword evidence="5" id="KW-1185">Reference proteome</keyword>
<evidence type="ECO:0000256" key="3">
    <source>
        <dbReference type="RuleBase" id="RU000363"/>
    </source>
</evidence>
<gene>
    <name evidence="4" type="ORF">RN001_013615</name>
</gene>
<accession>A0AAN7NWI3</accession>
<evidence type="ECO:0000256" key="2">
    <source>
        <dbReference type="ARBA" id="ARBA00023002"/>
    </source>
</evidence>